<dbReference type="OrthoDB" id="1470350at2759"/>
<evidence type="ECO:0000313" key="6">
    <source>
        <dbReference type="EMBL" id="OAQ70730.1"/>
    </source>
</evidence>
<keyword evidence="5" id="KW-0472">Membrane</keyword>
<comment type="caution">
    <text evidence="6">The sequence shown here is derived from an EMBL/GenBank/DDBJ whole genome shotgun (WGS) entry which is preliminary data.</text>
</comment>
<keyword evidence="7" id="KW-1185">Reference proteome</keyword>
<proteinExistence type="predicted"/>
<reference evidence="6 7" key="1">
    <citation type="journal article" date="2016" name="PLoS Pathog.">
        <title>Biosynthesis of antibiotic leucinostatins in bio-control fungus Purpureocillium lilacinum and their inhibition on phytophthora revealed by genome mining.</title>
        <authorList>
            <person name="Wang G."/>
            <person name="Liu Z."/>
            <person name="Lin R."/>
            <person name="Li E."/>
            <person name="Mao Z."/>
            <person name="Ling J."/>
            <person name="Yang Y."/>
            <person name="Yin W.B."/>
            <person name="Xie B."/>
        </authorList>
    </citation>
    <scope>NUCLEOTIDE SEQUENCE [LARGE SCALE GENOMIC DNA]</scope>
    <source>
        <strain evidence="6">170</strain>
    </source>
</reference>
<evidence type="ECO:0000256" key="3">
    <source>
        <dbReference type="ARBA" id="ARBA00023004"/>
    </source>
</evidence>
<feature type="binding site" description="axial binding residue" evidence="4">
    <location>
        <position position="443"/>
    </location>
    <ligand>
        <name>heme</name>
        <dbReference type="ChEBI" id="CHEBI:30413"/>
    </ligand>
    <ligandPart>
        <name>Fe</name>
        <dbReference type="ChEBI" id="CHEBI:18248"/>
    </ligandPart>
</feature>
<keyword evidence="3 4" id="KW-0408">Iron</keyword>
<dbReference type="AlphaFoldDB" id="A0A179FZV7"/>
<evidence type="ECO:0000256" key="1">
    <source>
        <dbReference type="ARBA" id="ARBA00022617"/>
    </source>
</evidence>
<dbReference type="RefSeq" id="XP_018147267.1">
    <property type="nucleotide sequence ID" value="XM_018282689.1"/>
</dbReference>
<dbReference type="GO" id="GO:0005506">
    <property type="term" value="F:iron ion binding"/>
    <property type="evidence" value="ECO:0007669"/>
    <property type="project" value="InterPro"/>
</dbReference>
<dbReference type="KEGG" id="pchm:VFPPC_03154"/>
<dbReference type="STRING" id="1380566.A0A179FZV7"/>
<evidence type="ECO:0000256" key="4">
    <source>
        <dbReference type="PIRSR" id="PIRSR602401-1"/>
    </source>
</evidence>
<keyword evidence="5" id="KW-0812">Transmembrane</keyword>
<dbReference type="InterPro" id="IPR050121">
    <property type="entry name" value="Cytochrome_P450_monoxygenase"/>
</dbReference>
<dbReference type="CDD" id="cd11060">
    <property type="entry name" value="CYP57A1-like"/>
    <property type="match status" value="1"/>
</dbReference>
<dbReference type="SUPFAM" id="SSF48264">
    <property type="entry name" value="Cytochrome P450"/>
    <property type="match status" value="1"/>
</dbReference>
<dbReference type="InterPro" id="IPR036396">
    <property type="entry name" value="Cyt_P450_sf"/>
</dbReference>
<dbReference type="GO" id="GO:0020037">
    <property type="term" value="F:heme binding"/>
    <property type="evidence" value="ECO:0007669"/>
    <property type="project" value="InterPro"/>
</dbReference>
<dbReference type="InterPro" id="IPR002401">
    <property type="entry name" value="Cyt_P450_E_grp-I"/>
</dbReference>
<dbReference type="PRINTS" id="PR00385">
    <property type="entry name" value="P450"/>
</dbReference>
<dbReference type="GO" id="GO:0008168">
    <property type="term" value="F:methyltransferase activity"/>
    <property type="evidence" value="ECO:0007669"/>
    <property type="project" value="UniProtKB-KW"/>
</dbReference>
<evidence type="ECO:0000313" key="7">
    <source>
        <dbReference type="Proteomes" id="UP000078397"/>
    </source>
</evidence>
<evidence type="ECO:0000256" key="5">
    <source>
        <dbReference type="SAM" id="Phobius"/>
    </source>
</evidence>
<dbReference type="PANTHER" id="PTHR24305:SF168">
    <property type="entry name" value="P450, PUTATIVE (EUROFUNG)-RELATED"/>
    <property type="match status" value="1"/>
</dbReference>
<gene>
    <name evidence="6" type="ORF">VFPPC_03154</name>
</gene>
<evidence type="ECO:0000256" key="2">
    <source>
        <dbReference type="ARBA" id="ARBA00022723"/>
    </source>
</evidence>
<dbReference type="PANTHER" id="PTHR24305">
    <property type="entry name" value="CYTOCHROME P450"/>
    <property type="match status" value="1"/>
</dbReference>
<dbReference type="GO" id="GO:0032259">
    <property type="term" value="P:methylation"/>
    <property type="evidence" value="ECO:0007669"/>
    <property type="project" value="UniProtKB-KW"/>
</dbReference>
<sequence length="497" mass="56653">MLQSIPVWDWSLATPLQYLVVATIVGFLLSSLRGYHRLRQFDGPFLAKFSRLWLLQTVASGKAYLTFWNVTQKYGPIARVGPNDLITSDPDLVKHMYNVRSDYRRSHWYQGMRFDPSRDNLLSLRNEDDHKDLRAKMAAGYSGREVDGLEAKIDENILRFTELLGKYADKGAVVDFGKKAQYFTLDVISDIAFGSPFGFLQTDSDVYKYIETTEKTLPVVMMTTVVPFLVTLFASPLMKPALPSEKDIFGFGRVMHIAKLVAAERYGPQKKVQKDMLGSFVAHGLTQTEAESEILLQIVAGSDTTATAIRSTLLHIVTNPRVLTRLRQEIASVHFDSPVIPDDDARQMEYLQAVIKEGLRIFPPVAGLMSKQTPPEGDHWKGVFIPGGTRIGSCAWGIFRREDIWGKDSDEFRPERWLNNSPEKIHEMEGTLDLIFSYGRWQCLGRPVALIELNKIYVQLLRLFDFSVCDPTSPWKIYNCGIFSQTDFRLRVERREF</sequence>
<protein>
    <submittedName>
        <fullName evidence="6">Pisatin demethylase</fullName>
    </submittedName>
</protein>
<keyword evidence="2 4" id="KW-0479">Metal-binding</keyword>
<dbReference type="Gene3D" id="1.10.630.10">
    <property type="entry name" value="Cytochrome P450"/>
    <property type="match status" value="1"/>
</dbReference>
<dbReference type="Proteomes" id="UP000078397">
    <property type="component" value="Unassembled WGS sequence"/>
</dbReference>
<dbReference type="GeneID" id="28846683"/>
<dbReference type="EMBL" id="LSBJ02000002">
    <property type="protein sequence ID" value="OAQ70730.1"/>
    <property type="molecule type" value="Genomic_DNA"/>
</dbReference>
<keyword evidence="5" id="KW-1133">Transmembrane helix</keyword>
<dbReference type="PRINTS" id="PR00463">
    <property type="entry name" value="EP450I"/>
</dbReference>
<name>A0A179FZV7_METCM</name>
<comment type="cofactor">
    <cofactor evidence="4">
        <name>heme</name>
        <dbReference type="ChEBI" id="CHEBI:30413"/>
    </cofactor>
</comment>
<keyword evidence="1 4" id="KW-0349">Heme</keyword>
<feature type="transmembrane region" description="Helical" evidence="5">
    <location>
        <begin position="217"/>
        <end position="238"/>
    </location>
</feature>
<dbReference type="InterPro" id="IPR001128">
    <property type="entry name" value="Cyt_P450"/>
</dbReference>
<accession>A0A179FZV7</accession>
<feature type="transmembrane region" description="Helical" evidence="5">
    <location>
        <begin position="12"/>
        <end position="32"/>
    </location>
</feature>
<organism evidence="6 7">
    <name type="scientific">Pochonia chlamydosporia 170</name>
    <dbReference type="NCBI Taxonomy" id="1380566"/>
    <lineage>
        <taxon>Eukaryota</taxon>
        <taxon>Fungi</taxon>
        <taxon>Dikarya</taxon>
        <taxon>Ascomycota</taxon>
        <taxon>Pezizomycotina</taxon>
        <taxon>Sordariomycetes</taxon>
        <taxon>Hypocreomycetidae</taxon>
        <taxon>Hypocreales</taxon>
        <taxon>Clavicipitaceae</taxon>
        <taxon>Pochonia</taxon>
    </lineage>
</organism>
<dbReference type="GO" id="GO:0004497">
    <property type="term" value="F:monooxygenase activity"/>
    <property type="evidence" value="ECO:0007669"/>
    <property type="project" value="InterPro"/>
</dbReference>
<dbReference type="Pfam" id="PF00067">
    <property type="entry name" value="p450"/>
    <property type="match status" value="1"/>
</dbReference>
<dbReference type="GO" id="GO:0016705">
    <property type="term" value="F:oxidoreductase activity, acting on paired donors, with incorporation or reduction of molecular oxygen"/>
    <property type="evidence" value="ECO:0007669"/>
    <property type="project" value="InterPro"/>
</dbReference>